<dbReference type="RefSeq" id="WP_344964834.1">
    <property type="nucleotide sequence ID" value="NZ_BAABDS010000035.1"/>
</dbReference>
<keyword evidence="11" id="KW-1185">Reference proteome</keyword>
<feature type="chain" id="PRO_5046534938" description="Peptide methionine sulfoxide reductase MsrA" evidence="8">
    <location>
        <begin position="20"/>
        <end position="188"/>
    </location>
</feature>
<evidence type="ECO:0000313" key="10">
    <source>
        <dbReference type="EMBL" id="GAA3713693.1"/>
    </source>
</evidence>
<evidence type="ECO:0000256" key="7">
    <source>
        <dbReference type="ARBA" id="ARBA00048782"/>
    </source>
</evidence>
<dbReference type="SUPFAM" id="SSF55068">
    <property type="entry name" value="Peptide methionine sulfoxide reductase"/>
    <property type="match status" value="1"/>
</dbReference>
<dbReference type="EMBL" id="BAABDS010000035">
    <property type="protein sequence ID" value="GAA3713693.1"/>
    <property type="molecule type" value="Genomic_DNA"/>
</dbReference>
<evidence type="ECO:0000256" key="6">
    <source>
        <dbReference type="ARBA" id="ARBA00047806"/>
    </source>
</evidence>
<evidence type="ECO:0000256" key="3">
    <source>
        <dbReference type="ARBA" id="ARBA00021129"/>
    </source>
</evidence>
<dbReference type="PANTHER" id="PTHR42799:SF2">
    <property type="entry name" value="MITOCHONDRIAL PEPTIDE METHIONINE SULFOXIDE REDUCTASE"/>
    <property type="match status" value="1"/>
</dbReference>
<feature type="domain" description="Peptide methionine sulphoxide reductase MsrA" evidence="9">
    <location>
        <begin position="21"/>
        <end position="158"/>
    </location>
</feature>
<protein>
    <recommendedName>
        <fullName evidence="3">Peptide methionine sulfoxide reductase MsrA</fullName>
        <ecNumber evidence="2">1.8.4.11</ecNumber>
    </recommendedName>
    <alternativeName>
        <fullName evidence="5">Peptide-methionine (S)-S-oxide reductase</fullName>
    </alternativeName>
</protein>
<dbReference type="Gene3D" id="3.30.1060.10">
    <property type="entry name" value="Peptide methionine sulphoxide reductase MsrA"/>
    <property type="match status" value="1"/>
</dbReference>
<evidence type="ECO:0000256" key="4">
    <source>
        <dbReference type="ARBA" id="ARBA00023002"/>
    </source>
</evidence>
<comment type="caution">
    <text evidence="10">The sequence shown here is derived from an EMBL/GenBank/DDBJ whole genome shotgun (WGS) entry which is preliminary data.</text>
</comment>
<dbReference type="InterPro" id="IPR050162">
    <property type="entry name" value="MsrA_MetSO_reductase"/>
</dbReference>
<comment type="catalytic activity">
    <reaction evidence="7">
        <text>[thioredoxin]-disulfide + L-methionine + H2O = L-methionine (S)-S-oxide + [thioredoxin]-dithiol</text>
        <dbReference type="Rhea" id="RHEA:19993"/>
        <dbReference type="Rhea" id="RHEA-COMP:10698"/>
        <dbReference type="Rhea" id="RHEA-COMP:10700"/>
        <dbReference type="ChEBI" id="CHEBI:15377"/>
        <dbReference type="ChEBI" id="CHEBI:29950"/>
        <dbReference type="ChEBI" id="CHEBI:50058"/>
        <dbReference type="ChEBI" id="CHEBI:57844"/>
        <dbReference type="ChEBI" id="CHEBI:58772"/>
        <dbReference type="EC" id="1.8.4.11"/>
    </reaction>
</comment>
<evidence type="ECO:0000256" key="2">
    <source>
        <dbReference type="ARBA" id="ARBA00012502"/>
    </source>
</evidence>
<evidence type="ECO:0000313" key="11">
    <source>
        <dbReference type="Proteomes" id="UP001501479"/>
    </source>
</evidence>
<evidence type="ECO:0000259" key="9">
    <source>
        <dbReference type="Pfam" id="PF01625"/>
    </source>
</evidence>
<comment type="similarity">
    <text evidence="1">Belongs to the MsrA Met sulfoxide reductase family.</text>
</comment>
<feature type="signal peptide" evidence="8">
    <location>
        <begin position="1"/>
        <end position="19"/>
    </location>
</feature>
<evidence type="ECO:0000256" key="1">
    <source>
        <dbReference type="ARBA" id="ARBA00005591"/>
    </source>
</evidence>
<proteinExistence type="inferred from homology"/>
<dbReference type="PANTHER" id="PTHR42799">
    <property type="entry name" value="MITOCHONDRIAL PEPTIDE METHIONINE SULFOXIDE REDUCTASE"/>
    <property type="match status" value="1"/>
</dbReference>
<evidence type="ECO:0000256" key="8">
    <source>
        <dbReference type="SAM" id="SignalP"/>
    </source>
</evidence>
<gene>
    <name evidence="10" type="ORF">GCM10022421_21220</name>
</gene>
<dbReference type="InterPro" id="IPR036509">
    <property type="entry name" value="Met_Sox_Rdtase_MsrA_sf"/>
</dbReference>
<accession>A0ABP7E4N9</accession>
<dbReference type="EC" id="1.8.4.11" evidence="2"/>
<organism evidence="10 11">
    <name type="scientific">Oceanisphaera sediminis</name>
    <dbReference type="NCBI Taxonomy" id="981381"/>
    <lineage>
        <taxon>Bacteria</taxon>
        <taxon>Pseudomonadati</taxon>
        <taxon>Pseudomonadota</taxon>
        <taxon>Gammaproteobacteria</taxon>
        <taxon>Aeromonadales</taxon>
        <taxon>Aeromonadaceae</taxon>
        <taxon>Oceanisphaera</taxon>
    </lineage>
</organism>
<evidence type="ECO:0000256" key="5">
    <source>
        <dbReference type="ARBA" id="ARBA00030643"/>
    </source>
</evidence>
<keyword evidence="4" id="KW-0560">Oxidoreductase</keyword>
<comment type="catalytic activity">
    <reaction evidence="6">
        <text>L-methionyl-[protein] + [thioredoxin]-disulfide + H2O = L-methionyl-(S)-S-oxide-[protein] + [thioredoxin]-dithiol</text>
        <dbReference type="Rhea" id="RHEA:14217"/>
        <dbReference type="Rhea" id="RHEA-COMP:10698"/>
        <dbReference type="Rhea" id="RHEA-COMP:10700"/>
        <dbReference type="Rhea" id="RHEA-COMP:12313"/>
        <dbReference type="Rhea" id="RHEA-COMP:12315"/>
        <dbReference type="ChEBI" id="CHEBI:15377"/>
        <dbReference type="ChEBI" id="CHEBI:16044"/>
        <dbReference type="ChEBI" id="CHEBI:29950"/>
        <dbReference type="ChEBI" id="CHEBI:44120"/>
        <dbReference type="ChEBI" id="CHEBI:50058"/>
        <dbReference type="EC" id="1.8.4.11"/>
    </reaction>
</comment>
<sequence>MVRQTLMMLLLLLALPAQAAQAVFAGGSFWVMERLFAEQPGVQATETGWMNSGSRHLRRQVVRVEYDPQTLSYGELLTLYWAAVDAVDGEGQFCDRGTEFSPALYVQGALQQKWAQQSRARLALADNREIRVRILPEGTFEPASARHQQYYQQHPLLYAGYRRMCGYPAGEGFTLQALAGGLLVATEQ</sequence>
<reference evidence="11" key="1">
    <citation type="journal article" date="2019" name="Int. J. Syst. Evol. Microbiol.">
        <title>The Global Catalogue of Microorganisms (GCM) 10K type strain sequencing project: providing services to taxonomists for standard genome sequencing and annotation.</title>
        <authorList>
            <consortium name="The Broad Institute Genomics Platform"/>
            <consortium name="The Broad Institute Genome Sequencing Center for Infectious Disease"/>
            <person name="Wu L."/>
            <person name="Ma J."/>
        </authorList>
    </citation>
    <scope>NUCLEOTIDE SEQUENCE [LARGE SCALE GENOMIC DNA]</scope>
    <source>
        <strain evidence="11">JCM 17329</strain>
    </source>
</reference>
<dbReference type="InterPro" id="IPR002569">
    <property type="entry name" value="Met_Sox_Rdtase_MsrA_dom"/>
</dbReference>
<dbReference type="Pfam" id="PF01625">
    <property type="entry name" value="PMSR"/>
    <property type="match status" value="1"/>
</dbReference>
<dbReference type="Proteomes" id="UP001501479">
    <property type="component" value="Unassembled WGS sequence"/>
</dbReference>
<name>A0ABP7E4N9_9GAMM</name>
<keyword evidence="8" id="KW-0732">Signal</keyword>